<gene>
    <name evidence="6" type="ORF">EI998_05550</name>
</gene>
<dbReference type="InterPro" id="IPR050153">
    <property type="entry name" value="Metal_Ion_Import_ABC"/>
</dbReference>
<dbReference type="GO" id="GO:0005524">
    <property type="term" value="F:ATP binding"/>
    <property type="evidence" value="ECO:0007669"/>
    <property type="project" value="UniProtKB-KW"/>
</dbReference>
<keyword evidence="4 6" id="KW-0067">ATP-binding</keyword>
<dbReference type="InterPro" id="IPR027417">
    <property type="entry name" value="P-loop_NTPase"/>
</dbReference>
<sequence>MIISMKNVSYRRQGKNLLEDINWEFKEGERWAILGLNGAGKSTLLRILMAEFWKSSGDLTVLGVEFGRGDIPSLRTKIGVVGSFLAERFPIDLTAEQIVLTGKYRSSILYKEYGQAEIDEATAMLREIRAGHLIGRTYASLSQGERQLLLIARSLMENPAILILDEATVGLDLLARERLLQHIDHICQLPTAPAIIFVTHHAEEITSNFSHVLLLKEGKVLTQGPKEKILTPELLGDFYGNQVELIELGEERIFIKPILD</sequence>
<dbReference type="Gene3D" id="3.40.50.300">
    <property type="entry name" value="P-loop containing nucleotide triphosphate hydrolases"/>
    <property type="match status" value="1"/>
</dbReference>
<dbReference type="Proteomes" id="UP000274117">
    <property type="component" value="Unassembled WGS sequence"/>
</dbReference>
<comment type="similarity">
    <text evidence="1">Belongs to the ABC transporter superfamily.</text>
</comment>
<evidence type="ECO:0000259" key="5">
    <source>
        <dbReference type="PROSITE" id="PS50893"/>
    </source>
</evidence>
<evidence type="ECO:0000313" key="7">
    <source>
        <dbReference type="Proteomes" id="UP000274117"/>
    </source>
</evidence>
<comment type="caution">
    <text evidence="6">The sequence shown here is derived from an EMBL/GenBank/DDBJ whole genome shotgun (WGS) entry which is preliminary data.</text>
</comment>
<evidence type="ECO:0000256" key="2">
    <source>
        <dbReference type="ARBA" id="ARBA00022448"/>
    </source>
</evidence>
<dbReference type="SUPFAM" id="SSF52540">
    <property type="entry name" value="P-loop containing nucleoside triphosphate hydrolases"/>
    <property type="match status" value="1"/>
</dbReference>
<dbReference type="EMBL" id="RSDO01000008">
    <property type="protein sequence ID" value="RRR52953.1"/>
    <property type="molecule type" value="Genomic_DNA"/>
</dbReference>
<dbReference type="PANTHER" id="PTHR42734">
    <property type="entry name" value="METAL TRANSPORT SYSTEM ATP-BINDING PROTEIN TM_0124-RELATED"/>
    <property type="match status" value="1"/>
</dbReference>
<dbReference type="PANTHER" id="PTHR42734:SF17">
    <property type="entry name" value="METAL TRANSPORT SYSTEM ATP-BINDING PROTEIN TM_0124-RELATED"/>
    <property type="match status" value="1"/>
</dbReference>
<protein>
    <submittedName>
        <fullName evidence="6">ABC transporter ATP-binding protein</fullName>
    </submittedName>
</protein>
<dbReference type="SMART" id="SM00382">
    <property type="entry name" value="AAA"/>
    <property type="match status" value="1"/>
</dbReference>
<dbReference type="InterPro" id="IPR003593">
    <property type="entry name" value="AAA+_ATPase"/>
</dbReference>
<dbReference type="AlphaFoldDB" id="A0A3R8SYH1"/>
<evidence type="ECO:0000256" key="1">
    <source>
        <dbReference type="ARBA" id="ARBA00005417"/>
    </source>
</evidence>
<dbReference type="PROSITE" id="PS00211">
    <property type="entry name" value="ABC_TRANSPORTER_1"/>
    <property type="match status" value="1"/>
</dbReference>
<keyword evidence="3" id="KW-0547">Nucleotide-binding</keyword>
<dbReference type="InterPro" id="IPR017871">
    <property type="entry name" value="ABC_transporter-like_CS"/>
</dbReference>
<dbReference type="Pfam" id="PF00005">
    <property type="entry name" value="ABC_tran"/>
    <property type="match status" value="1"/>
</dbReference>
<evidence type="ECO:0000313" key="6">
    <source>
        <dbReference type="EMBL" id="RRR52953.1"/>
    </source>
</evidence>
<dbReference type="InterPro" id="IPR003439">
    <property type="entry name" value="ABC_transporter-like_ATP-bd"/>
</dbReference>
<organism evidence="6 7">
    <name type="scientific">Streptococcus suis</name>
    <dbReference type="NCBI Taxonomy" id="1307"/>
    <lineage>
        <taxon>Bacteria</taxon>
        <taxon>Bacillati</taxon>
        <taxon>Bacillota</taxon>
        <taxon>Bacilli</taxon>
        <taxon>Lactobacillales</taxon>
        <taxon>Streptococcaceae</taxon>
        <taxon>Streptococcus</taxon>
    </lineage>
</organism>
<evidence type="ECO:0000256" key="4">
    <source>
        <dbReference type="ARBA" id="ARBA00022840"/>
    </source>
</evidence>
<keyword evidence="2" id="KW-0813">Transport</keyword>
<reference evidence="6 7" key="1">
    <citation type="submission" date="2018-11" db="EMBL/GenBank/DDBJ databases">
        <authorList>
            <person name="Stevens M.J."/>
            <person name="Cernela N."/>
            <person name="Spoerry Serrano N."/>
            <person name="Schmitt S."/>
            <person name="Schrenzel J."/>
            <person name="Stephan R."/>
        </authorList>
    </citation>
    <scope>NUCLEOTIDE SEQUENCE [LARGE SCALE GENOMIC DNA]</scope>
    <source>
        <strain evidence="6 7">PP422</strain>
    </source>
</reference>
<name>A0A3R8SYH1_STRSU</name>
<feature type="domain" description="ABC transporter" evidence="5">
    <location>
        <begin position="3"/>
        <end position="242"/>
    </location>
</feature>
<evidence type="ECO:0000256" key="3">
    <source>
        <dbReference type="ARBA" id="ARBA00022741"/>
    </source>
</evidence>
<dbReference type="GO" id="GO:0016887">
    <property type="term" value="F:ATP hydrolysis activity"/>
    <property type="evidence" value="ECO:0007669"/>
    <property type="project" value="InterPro"/>
</dbReference>
<accession>A0A3R8SYH1</accession>
<dbReference type="PROSITE" id="PS50893">
    <property type="entry name" value="ABC_TRANSPORTER_2"/>
    <property type="match status" value="1"/>
</dbReference>
<reference evidence="6 7" key="2">
    <citation type="submission" date="2018-12" db="EMBL/GenBank/DDBJ databases">
        <title>Whole-genome sequences of fifteen clinical Streptococcus suis strains isolated from pigs between 2006 and 2018.</title>
        <authorList>
            <person name="Stevens M.J.A."/>
            <person name="Cernela N."/>
            <person name="Spoerry Serrano N."/>
            <person name="Schmitt S."/>
            <person name="Schrenzel J."/>
            <person name="Stephan R."/>
        </authorList>
    </citation>
    <scope>NUCLEOTIDE SEQUENCE [LARGE SCALE GENOMIC DNA]</scope>
    <source>
        <strain evidence="6 7">PP422</strain>
    </source>
</reference>
<proteinExistence type="inferred from homology"/>